<dbReference type="NCBIfam" id="NF043069">
    <property type="entry name" value="T4HPD_activ_SAM"/>
    <property type="match status" value="1"/>
</dbReference>
<evidence type="ECO:0000256" key="3">
    <source>
        <dbReference type="ARBA" id="ARBA00022485"/>
    </source>
</evidence>
<dbReference type="PROSITE" id="PS51918">
    <property type="entry name" value="RADICAL_SAM"/>
    <property type="match status" value="1"/>
</dbReference>
<dbReference type="PIRSF" id="PIRSF000371">
    <property type="entry name" value="PFL_act_enz"/>
    <property type="match status" value="1"/>
</dbReference>
<organism evidence="12 13">
    <name type="scientific">Clostridium fessum</name>
    <dbReference type="NCBI Taxonomy" id="2126740"/>
    <lineage>
        <taxon>Bacteria</taxon>
        <taxon>Bacillati</taxon>
        <taxon>Bacillota</taxon>
        <taxon>Clostridia</taxon>
        <taxon>Eubacteriales</taxon>
        <taxon>Clostridiaceae</taxon>
        <taxon>Clostridium</taxon>
    </lineage>
</organism>
<comment type="similarity">
    <text evidence="2">Belongs to the organic radical-activating enzymes family.</text>
</comment>
<dbReference type="InterPro" id="IPR012839">
    <property type="entry name" value="Organic_radical_activase"/>
</dbReference>
<dbReference type="GO" id="GO:0043364">
    <property type="term" value="F:glycyl-radical enzyme activating activity"/>
    <property type="evidence" value="ECO:0007669"/>
    <property type="project" value="InterPro"/>
</dbReference>
<dbReference type="GO" id="GO:0046872">
    <property type="term" value="F:metal ion binding"/>
    <property type="evidence" value="ECO:0007669"/>
    <property type="project" value="UniProtKB-KW"/>
</dbReference>
<dbReference type="PANTHER" id="PTHR30352">
    <property type="entry name" value="PYRUVATE FORMATE-LYASE-ACTIVATING ENZYME"/>
    <property type="match status" value="1"/>
</dbReference>
<comment type="cofactor">
    <cofactor evidence="1">
        <name>[4Fe-4S] cluster</name>
        <dbReference type="ChEBI" id="CHEBI:49883"/>
    </cofactor>
</comment>
<dbReference type="AlphaFoldDB" id="A0A2T3FMJ9"/>
<gene>
    <name evidence="12" type="ORF">C7U56_11925</name>
</gene>
<evidence type="ECO:0000256" key="8">
    <source>
        <dbReference type="ARBA" id="ARBA00023014"/>
    </source>
</evidence>
<dbReference type="Pfam" id="PF04055">
    <property type="entry name" value="Radical_SAM"/>
    <property type="match status" value="1"/>
</dbReference>
<dbReference type="InterPro" id="IPR013785">
    <property type="entry name" value="Aldolase_TIM"/>
</dbReference>
<evidence type="ECO:0000259" key="10">
    <source>
        <dbReference type="PROSITE" id="PS51379"/>
    </source>
</evidence>
<dbReference type="SUPFAM" id="SSF54862">
    <property type="entry name" value="4Fe-4S ferredoxins"/>
    <property type="match status" value="1"/>
</dbReference>
<keyword evidence="5" id="KW-0479">Metal-binding</keyword>
<dbReference type="InterPro" id="IPR058240">
    <property type="entry name" value="rSAM_sf"/>
</dbReference>
<keyword evidence="13" id="KW-1185">Reference proteome</keyword>
<dbReference type="GO" id="GO:0051539">
    <property type="term" value="F:4 iron, 4 sulfur cluster binding"/>
    <property type="evidence" value="ECO:0007669"/>
    <property type="project" value="UniProtKB-KW"/>
</dbReference>
<accession>A0A2T3FMJ9</accession>
<dbReference type="SUPFAM" id="SSF102114">
    <property type="entry name" value="Radical SAM enzymes"/>
    <property type="match status" value="1"/>
</dbReference>
<comment type="caution">
    <text evidence="12">The sequence shown here is derived from an EMBL/GenBank/DDBJ whole genome shotgun (WGS) entry which is preliminary data.</text>
</comment>
<name>A0A2T3FMJ9_9CLOT</name>
<feature type="domain" description="Radical SAM core" evidence="11">
    <location>
        <begin position="16"/>
        <end position="296"/>
    </location>
</feature>
<dbReference type="RefSeq" id="WP_107001402.1">
    <property type="nucleotide sequence ID" value="NZ_PYLO01000004.1"/>
</dbReference>
<sequence length="306" mass="34810">MAETPYIFNIQKFSTHDGDGVRTTIFFKGCPLRCMWCHNPESQHYYKELIFHQHKCTACGRCVAKCKQGANSIVDGKIVFDRSKCTACGVCTDWCITEARELAGKEYTVDALVKEAMKDKIFYEQSGGGVTLSGGEVMASQHMDYVEEVCRKLHENGVSVFIDTSGYTDYENLKRVLPYVDVFLYDIKVMDPEDHKKYIGVDNSLILENLKKLSDEGAGLYIRLPIIQQVNATDEHIESVIHFLKENNIHARQVNLLPYHDIGKGKYASLDMEYHDDEMSVPVSELMEHFKSMFEEQGFNKVNIGG</sequence>
<dbReference type="SFLD" id="SFLDG01118">
    <property type="entry name" value="activating_enzymes__group_2"/>
    <property type="match status" value="1"/>
</dbReference>
<dbReference type="NCBIfam" id="TIGR02494">
    <property type="entry name" value="PFLE_PFLC"/>
    <property type="match status" value="1"/>
</dbReference>
<evidence type="ECO:0000256" key="1">
    <source>
        <dbReference type="ARBA" id="ARBA00001966"/>
    </source>
</evidence>
<dbReference type="PROSITE" id="PS01087">
    <property type="entry name" value="RADICAL_ACTIVATING"/>
    <property type="match status" value="1"/>
</dbReference>
<dbReference type="SFLD" id="SFLDG01066">
    <property type="entry name" value="organic_radical-activating_enz"/>
    <property type="match status" value="1"/>
</dbReference>
<evidence type="ECO:0000259" key="11">
    <source>
        <dbReference type="PROSITE" id="PS51918"/>
    </source>
</evidence>
<keyword evidence="4" id="KW-0949">S-adenosyl-L-methionine</keyword>
<evidence type="ECO:0000256" key="4">
    <source>
        <dbReference type="ARBA" id="ARBA00022691"/>
    </source>
</evidence>
<comment type="catalytic activity">
    <reaction evidence="9">
        <text>glycyl-[protein] + reduced [flavodoxin] + S-adenosyl-L-methionine = glycin-2-yl radical-[protein] + semiquinone [flavodoxin] + 5'-deoxyadenosine + L-methionine + H(+)</text>
        <dbReference type="Rhea" id="RHEA:61976"/>
        <dbReference type="Rhea" id="RHEA-COMP:10622"/>
        <dbReference type="Rhea" id="RHEA-COMP:14480"/>
        <dbReference type="Rhea" id="RHEA-COMP:15993"/>
        <dbReference type="Rhea" id="RHEA-COMP:15994"/>
        <dbReference type="ChEBI" id="CHEBI:15378"/>
        <dbReference type="ChEBI" id="CHEBI:17319"/>
        <dbReference type="ChEBI" id="CHEBI:29947"/>
        <dbReference type="ChEBI" id="CHEBI:32722"/>
        <dbReference type="ChEBI" id="CHEBI:57618"/>
        <dbReference type="ChEBI" id="CHEBI:57844"/>
        <dbReference type="ChEBI" id="CHEBI:59789"/>
        <dbReference type="ChEBI" id="CHEBI:140311"/>
    </reaction>
</comment>
<dbReference type="EMBL" id="PYLO01000004">
    <property type="protein sequence ID" value="PST36494.1"/>
    <property type="molecule type" value="Genomic_DNA"/>
</dbReference>
<protein>
    <submittedName>
        <fullName evidence="12">Glycyl-radical enzyme activating protein</fullName>
    </submittedName>
</protein>
<dbReference type="InterPro" id="IPR034457">
    <property type="entry name" value="Organic_radical-activating"/>
</dbReference>
<dbReference type="InterPro" id="IPR007197">
    <property type="entry name" value="rSAM"/>
</dbReference>
<proteinExistence type="inferred from homology"/>
<evidence type="ECO:0000313" key="12">
    <source>
        <dbReference type="EMBL" id="PST36494.1"/>
    </source>
</evidence>
<dbReference type="PROSITE" id="PS51379">
    <property type="entry name" value="4FE4S_FER_2"/>
    <property type="match status" value="2"/>
</dbReference>
<keyword evidence="8" id="KW-0411">Iron-sulfur</keyword>
<dbReference type="SFLD" id="SFLDS00029">
    <property type="entry name" value="Radical_SAM"/>
    <property type="match status" value="1"/>
</dbReference>
<feature type="domain" description="4Fe-4S ferredoxin-type" evidence="10">
    <location>
        <begin position="47"/>
        <end position="75"/>
    </location>
</feature>
<dbReference type="PANTHER" id="PTHR30352:SF4">
    <property type="entry name" value="PYRUVATE FORMATE-LYASE 2-ACTIVATING ENZYME"/>
    <property type="match status" value="1"/>
</dbReference>
<evidence type="ECO:0000256" key="7">
    <source>
        <dbReference type="ARBA" id="ARBA00023004"/>
    </source>
</evidence>
<dbReference type="Proteomes" id="UP000241048">
    <property type="component" value="Unassembled WGS sequence"/>
</dbReference>
<keyword evidence="7" id="KW-0408">Iron</keyword>
<evidence type="ECO:0000256" key="6">
    <source>
        <dbReference type="ARBA" id="ARBA00023002"/>
    </source>
</evidence>
<dbReference type="Gene3D" id="3.20.20.70">
    <property type="entry name" value="Aldolase class I"/>
    <property type="match status" value="1"/>
</dbReference>
<dbReference type="InterPro" id="IPR001989">
    <property type="entry name" value="Radical_activat_CS"/>
</dbReference>
<evidence type="ECO:0000256" key="5">
    <source>
        <dbReference type="ARBA" id="ARBA00022723"/>
    </source>
</evidence>
<keyword evidence="3" id="KW-0004">4Fe-4S</keyword>
<dbReference type="Gene3D" id="3.30.70.20">
    <property type="match status" value="1"/>
</dbReference>
<dbReference type="InterPro" id="IPR017896">
    <property type="entry name" value="4Fe4S_Fe-S-bd"/>
</dbReference>
<keyword evidence="6" id="KW-0560">Oxidoreductase</keyword>
<evidence type="ECO:0000256" key="9">
    <source>
        <dbReference type="ARBA" id="ARBA00047365"/>
    </source>
</evidence>
<dbReference type="InterPro" id="IPR040074">
    <property type="entry name" value="BssD/PflA/YjjW"/>
</dbReference>
<dbReference type="InterPro" id="IPR050014">
    <property type="entry name" value="T4HPD_activ_SAM"/>
</dbReference>
<reference evidence="12 13" key="1">
    <citation type="submission" date="2018-03" db="EMBL/GenBank/DDBJ databases">
        <title>Lachnoclostridium SNUG30386 gen.nov., sp.nov., isolated from human faeces.</title>
        <authorList>
            <person name="Seo B."/>
            <person name="Jeon K."/>
            <person name="Ko G."/>
        </authorList>
    </citation>
    <scope>NUCLEOTIDE SEQUENCE [LARGE SCALE GENOMIC DNA]</scope>
    <source>
        <strain evidence="12 13">SNUG30386</strain>
    </source>
</reference>
<evidence type="ECO:0000256" key="2">
    <source>
        <dbReference type="ARBA" id="ARBA00009777"/>
    </source>
</evidence>
<feature type="domain" description="4Fe-4S ferredoxin-type" evidence="10">
    <location>
        <begin position="76"/>
        <end position="105"/>
    </location>
</feature>
<evidence type="ECO:0000313" key="13">
    <source>
        <dbReference type="Proteomes" id="UP000241048"/>
    </source>
</evidence>